<accession>A0A9D4YLE2</accession>
<gene>
    <name evidence="1" type="ORF">KIW84_024387</name>
</gene>
<dbReference type="InterPro" id="IPR004320">
    <property type="entry name" value="BPS1_pln"/>
</dbReference>
<feature type="non-terminal residue" evidence="1">
    <location>
        <position position="1"/>
    </location>
</feature>
<reference evidence="1 2" key="1">
    <citation type="journal article" date="2022" name="Nat. Genet.">
        <title>Improved pea reference genome and pan-genome highlight genomic features and evolutionary characteristics.</title>
        <authorList>
            <person name="Yang T."/>
            <person name="Liu R."/>
            <person name="Luo Y."/>
            <person name="Hu S."/>
            <person name="Wang D."/>
            <person name="Wang C."/>
            <person name="Pandey M.K."/>
            <person name="Ge S."/>
            <person name="Xu Q."/>
            <person name="Li N."/>
            <person name="Li G."/>
            <person name="Huang Y."/>
            <person name="Saxena R.K."/>
            <person name="Ji Y."/>
            <person name="Li M."/>
            <person name="Yan X."/>
            <person name="He Y."/>
            <person name="Liu Y."/>
            <person name="Wang X."/>
            <person name="Xiang C."/>
            <person name="Varshney R.K."/>
            <person name="Ding H."/>
            <person name="Gao S."/>
            <person name="Zong X."/>
        </authorList>
    </citation>
    <scope>NUCLEOTIDE SEQUENCE [LARGE SCALE GENOMIC DNA]</scope>
    <source>
        <strain evidence="1 2">cv. Zhongwan 6</strain>
    </source>
</reference>
<protein>
    <submittedName>
        <fullName evidence="1">Uncharacterized protein</fullName>
    </submittedName>
</protein>
<organism evidence="1 2">
    <name type="scientific">Pisum sativum</name>
    <name type="common">Garden pea</name>
    <name type="synonym">Lathyrus oleraceus</name>
    <dbReference type="NCBI Taxonomy" id="3888"/>
    <lineage>
        <taxon>Eukaryota</taxon>
        <taxon>Viridiplantae</taxon>
        <taxon>Streptophyta</taxon>
        <taxon>Embryophyta</taxon>
        <taxon>Tracheophyta</taxon>
        <taxon>Spermatophyta</taxon>
        <taxon>Magnoliopsida</taxon>
        <taxon>eudicotyledons</taxon>
        <taxon>Gunneridae</taxon>
        <taxon>Pentapetalae</taxon>
        <taxon>rosids</taxon>
        <taxon>fabids</taxon>
        <taxon>Fabales</taxon>
        <taxon>Fabaceae</taxon>
        <taxon>Papilionoideae</taxon>
        <taxon>50 kb inversion clade</taxon>
        <taxon>NPAAA clade</taxon>
        <taxon>Hologalegina</taxon>
        <taxon>IRL clade</taxon>
        <taxon>Fabeae</taxon>
        <taxon>Lathyrus</taxon>
    </lineage>
</organism>
<keyword evidence="2" id="KW-1185">Reference proteome</keyword>
<dbReference type="GO" id="GO:0048364">
    <property type="term" value="P:root development"/>
    <property type="evidence" value="ECO:0007669"/>
    <property type="project" value="InterPro"/>
</dbReference>
<dbReference type="EMBL" id="JAMSHJ010000002">
    <property type="protein sequence ID" value="KAI5438631.1"/>
    <property type="molecule type" value="Genomic_DNA"/>
</dbReference>
<dbReference type="Gramene" id="Psat02G0438700-T1">
    <property type="protein sequence ID" value="KAI5438631.1"/>
    <property type="gene ID" value="KIW84_024387"/>
</dbReference>
<dbReference type="GO" id="GO:0048367">
    <property type="term" value="P:shoot system development"/>
    <property type="evidence" value="ECO:0007669"/>
    <property type="project" value="InterPro"/>
</dbReference>
<dbReference type="AlphaFoldDB" id="A0A9D4YLE2"/>
<dbReference type="Pfam" id="PF03087">
    <property type="entry name" value="BPS1"/>
    <property type="match status" value="1"/>
</dbReference>
<name>A0A9D4YLE2_PEA</name>
<dbReference type="PANTHER" id="PTHR33070:SF75">
    <property type="entry name" value="SELECTION_UPKEEP OF INTRAEPITHELIAL T-CELLS PROTEIN"/>
    <property type="match status" value="1"/>
</dbReference>
<sequence length="302" mass="34472">EAISKLPYTHQPIRSISFPTRGNPSSQTIESLLNNLKHHHQHFLSNNIHLEANKIQSDLVELVNIYNSLEELFSSQQTKQCLLRYQDGKLISDTLCYSVTLLDACECSRDLLFVLREQMQTLQSAIRRRRKGDSSIESSVSCYESFRKKAKKKVSNQLLELKKMQNKVNSFSLCDQDQQLTSLVRVLREANTITISILCSVLLFMSMAVFGTKGSSLISKLKPLFSYEKEGKNKNEVEDLNHALCSLIGREKNSDYSNSESQRVLRLLERVNDNVDSLEGGLDCLFRCLVKNRVLFLNMLAL</sequence>
<comment type="caution">
    <text evidence="1">The sequence shown here is derived from an EMBL/GenBank/DDBJ whole genome shotgun (WGS) entry which is preliminary data.</text>
</comment>
<dbReference type="PANTHER" id="PTHR33070">
    <property type="entry name" value="OS06G0725500 PROTEIN"/>
    <property type="match status" value="1"/>
</dbReference>
<proteinExistence type="predicted"/>
<dbReference type="Proteomes" id="UP001058974">
    <property type="component" value="Chromosome 2"/>
</dbReference>
<evidence type="ECO:0000313" key="1">
    <source>
        <dbReference type="EMBL" id="KAI5438631.1"/>
    </source>
</evidence>
<evidence type="ECO:0000313" key="2">
    <source>
        <dbReference type="Proteomes" id="UP001058974"/>
    </source>
</evidence>